<feature type="signal peptide" evidence="1">
    <location>
        <begin position="1"/>
        <end position="22"/>
    </location>
</feature>
<dbReference type="AlphaFoldDB" id="A0A9P7AU28"/>
<organism evidence="2 3">
    <name type="scientific">Hyphodiscus hymeniophilus</name>
    <dbReference type="NCBI Taxonomy" id="353542"/>
    <lineage>
        <taxon>Eukaryota</taxon>
        <taxon>Fungi</taxon>
        <taxon>Dikarya</taxon>
        <taxon>Ascomycota</taxon>
        <taxon>Pezizomycotina</taxon>
        <taxon>Leotiomycetes</taxon>
        <taxon>Helotiales</taxon>
        <taxon>Hyphodiscaceae</taxon>
        <taxon>Hyphodiscus</taxon>
    </lineage>
</organism>
<dbReference type="Proteomes" id="UP000785200">
    <property type="component" value="Unassembled WGS sequence"/>
</dbReference>
<comment type="caution">
    <text evidence="2">The sequence shown here is derived from an EMBL/GenBank/DDBJ whole genome shotgun (WGS) entry which is preliminary data.</text>
</comment>
<sequence length="373" mass="39347">MRTSIVSAVSLVGLSCLSVVSAAPFTYKNDPLSNGFPNLAAGDKGKAELAAIEQQALGSLSNAPPPPVKPQNDSLTSLRLIAFNELFEVAFFTELLSNLTNEVDGYQIHHQGAHDFIVRALTAVQAQEELHVLNANNALAHFNESIILPCEYNFPVSNFEDAIALASTFTDLVLGTLQDVQTVFGADGDVGLIRGVGSVIGQEGEQNGFYRQLLDKTPSALPFLTTSTREFAFSALQGFVVPGSCGNLDAIDLPIFAPLTVDATPLDCPEPKPVNLDFSFTLPSSPAPAAWGSDYAGLSLVYINQQNLPVVEPLLNPATSNGVVTFQALFPFNGTTFGNGLTIAAVTNSSGPFANANAVANHTVFGPGLIEVH</sequence>
<keyword evidence="1" id="KW-0732">Signal</keyword>
<reference evidence="2" key="1">
    <citation type="submission" date="2019-07" db="EMBL/GenBank/DDBJ databases">
        <title>Hyphodiscus hymeniophilus genome sequencing and assembly.</title>
        <authorList>
            <person name="Kramer G."/>
            <person name="Nodwell J."/>
        </authorList>
    </citation>
    <scope>NUCLEOTIDE SEQUENCE</scope>
    <source>
        <strain evidence="2">ATCC 34498</strain>
    </source>
</reference>
<evidence type="ECO:0008006" key="4">
    <source>
        <dbReference type="Google" id="ProtNLM"/>
    </source>
</evidence>
<keyword evidence="3" id="KW-1185">Reference proteome</keyword>
<proteinExistence type="predicted"/>
<evidence type="ECO:0000256" key="1">
    <source>
        <dbReference type="SAM" id="SignalP"/>
    </source>
</evidence>
<protein>
    <recommendedName>
        <fullName evidence="4">Sexual development protein</fullName>
    </recommendedName>
</protein>
<dbReference type="EMBL" id="VNKQ01000015">
    <property type="protein sequence ID" value="KAG0646438.1"/>
    <property type="molecule type" value="Genomic_DNA"/>
</dbReference>
<feature type="chain" id="PRO_5040505451" description="Sexual development protein" evidence="1">
    <location>
        <begin position="23"/>
        <end position="373"/>
    </location>
</feature>
<evidence type="ECO:0000313" key="3">
    <source>
        <dbReference type="Proteomes" id="UP000785200"/>
    </source>
</evidence>
<evidence type="ECO:0000313" key="2">
    <source>
        <dbReference type="EMBL" id="KAG0646438.1"/>
    </source>
</evidence>
<accession>A0A9P7AU28</accession>
<gene>
    <name evidence="2" type="ORF">D0Z07_7365</name>
</gene>
<name>A0A9P7AU28_9HELO</name>
<dbReference type="PROSITE" id="PS51257">
    <property type="entry name" value="PROKAR_LIPOPROTEIN"/>
    <property type="match status" value="1"/>
</dbReference>
<dbReference type="OrthoDB" id="5293813at2759"/>